<evidence type="ECO:0000259" key="4">
    <source>
        <dbReference type="Pfam" id="PF23227"/>
    </source>
</evidence>
<dbReference type="Gene3D" id="1.25.10.10">
    <property type="entry name" value="Leucine-rich Repeat Variant"/>
    <property type="match status" value="1"/>
</dbReference>
<dbReference type="OrthoDB" id="9421177at2759"/>
<dbReference type="GO" id="GO:0005737">
    <property type="term" value="C:cytoplasm"/>
    <property type="evidence" value="ECO:0007669"/>
    <property type="project" value="TreeGrafter"/>
</dbReference>
<dbReference type="InterPro" id="IPR055406">
    <property type="entry name" value="HEAT_Maestro"/>
</dbReference>
<keyword evidence="1" id="KW-0677">Repeat</keyword>
<protein>
    <recommendedName>
        <fullName evidence="7">Maestro heat-like repeat-containing protein family member 6</fullName>
    </recommendedName>
</protein>
<accession>A0A8K1GMC0</accession>
<gene>
    <name evidence="5" type="ORF">HGM15179_005421</name>
</gene>
<dbReference type="InterPro" id="IPR016024">
    <property type="entry name" value="ARM-type_fold"/>
</dbReference>
<dbReference type="AlphaFoldDB" id="A0A8K1GMC0"/>
<dbReference type="InterPro" id="IPR048465">
    <property type="entry name" value="Maestro-like_HEAT"/>
</dbReference>
<proteinExistence type="predicted"/>
<organism evidence="5 6">
    <name type="scientific">Zosterops borbonicus</name>
    <dbReference type="NCBI Taxonomy" id="364589"/>
    <lineage>
        <taxon>Eukaryota</taxon>
        <taxon>Metazoa</taxon>
        <taxon>Chordata</taxon>
        <taxon>Craniata</taxon>
        <taxon>Vertebrata</taxon>
        <taxon>Euteleostomi</taxon>
        <taxon>Archelosauria</taxon>
        <taxon>Archosauria</taxon>
        <taxon>Dinosauria</taxon>
        <taxon>Saurischia</taxon>
        <taxon>Theropoda</taxon>
        <taxon>Coelurosauria</taxon>
        <taxon>Aves</taxon>
        <taxon>Neognathae</taxon>
        <taxon>Neoaves</taxon>
        <taxon>Telluraves</taxon>
        <taxon>Australaves</taxon>
        <taxon>Passeriformes</taxon>
        <taxon>Sylvioidea</taxon>
        <taxon>Zosteropidae</taxon>
        <taxon>Zosterops</taxon>
    </lineage>
</organism>
<dbReference type="EMBL" id="SWJQ01000117">
    <property type="protein sequence ID" value="TRZ21675.1"/>
    <property type="molecule type" value="Genomic_DNA"/>
</dbReference>
<evidence type="ECO:0000259" key="3">
    <source>
        <dbReference type="Pfam" id="PF21047"/>
    </source>
</evidence>
<evidence type="ECO:0000256" key="2">
    <source>
        <dbReference type="SAM" id="MobiDB-lite"/>
    </source>
</evidence>
<evidence type="ECO:0000313" key="5">
    <source>
        <dbReference type="EMBL" id="TRZ21675.1"/>
    </source>
</evidence>
<dbReference type="InterPro" id="IPR045206">
    <property type="entry name" value="Maestro_heat-like_prot"/>
</dbReference>
<dbReference type="PANTHER" id="PTHR23120">
    <property type="entry name" value="MAESTRO-RELATED HEAT DOMAIN-CONTAINING"/>
    <property type="match status" value="1"/>
</dbReference>
<keyword evidence="6" id="KW-1185">Reference proteome</keyword>
<dbReference type="SUPFAM" id="SSF48371">
    <property type="entry name" value="ARM repeat"/>
    <property type="match status" value="1"/>
</dbReference>
<feature type="compositionally biased region" description="Polar residues" evidence="2">
    <location>
        <begin position="76"/>
        <end position="87"/>
    </location>
</feature>
<feature type="domain" description="Maestro-like HEAT-repeats" evidence="3">
    <location>
        <begin position="118"/>
        <end position="193"/>
    </location>
</feature>
<dbReference type="Proteomes" id="UP000796761">
    <property type="component" value="Unassembled WGS sequence"/>
</dbReference>
<dbReference type="Pfam" id="PF21047">
    <property type="entry name" value="HEAT_Maestro"/>
    <property type="match status" value="1"/>
</dbReference>
<comment type="caution">
    <text evidence="5">The sequence shown here is derived from an EMBL/GenBank/DDBJ whole genome shotgun (WGS) entry which is preliminary data.</text>
</comment>
<evidence type="ECO:0000313" key="6">
    <source>
        <dbReference type="Proteomes" id="UP000796761"/>
    </source>
</evidence>
<feature type="domain" description="Maestro/Maestro-like HEAT-repeats" evidence="4">
    <location>
        <begin position="384"/>
        <end position="595"/>
    </location>
</feature>
<name>A0A8K1GMC0_9PASS</name>
<reference evidence="5" key="1">
    <citation type="submission" date="2019-04" db="EMBL/GenBank/DDBJ databases">
        <title>Genome assembly of Zosterops borbonicus 15179.</title>
        <authorList>
            <person name="Leroy T."/>
            <person name="Anselmetti Y."/>
            <person name="Tilak M.-K."/>
            <person name="Nabholz B."/>
        </authorList>
    </citation>
    <scope>NUCLEOTIDE SEQUENCE</scope>
    <source>
        <strain evidence="5">HGM_15179</strain>
        <tissue evidence="5">Muscle</tissue>
    </source>
</reference>
<dbReference type="Pfam" id="PF23227">
    <property type="entry name" value="HEAT_MROH2B_C"/>
    <property type="match status" value="1"/>
</dbReference>
<evidence type="ECO:0000256" key="1">
    <source>
        <dbReference type="ARBA" id="ARBA00022737"/>
    </source>
</evidence>
<feature type="region of interest" description="Disordered" evidence="2">
    <location>
        <begin position="35"/>
        <end position="55"/>
    </location>
</feature>
<feature type="region of interest" description="Disordered" evidence="2">
    <location>
        <begin position="71"/>
        <end position="121"/>
    </location>
</feature>
<sequence>MAARFLGLFKVCGRKRNTSPADAPAQHPEELEQIQPLQDDAAVDQTQGQKPRRGRIRRALKAFRKFLGVRRRKTRTTATESTAQADSGLTELQAEPDASPDSARPEECGRKGKRSKSSPSLLQVPAMVKNIHQRLAACPTVDAGLLINFLRLAEDQPADVVLTLLRCAPTCDRAAAMMWRAISSSALTVEKVLPTLISVMEDWPLHRTFTSDGDNEAVFALAATLGLWVTVQVPGCHMAPFLHSARLFVALLFHIVITTQQMPEEVANFWRACQQEQRLPSNPNRFAVQAMKALFSRKWYDKELIAMESKHGWDTLLSADTQHYAVGLLAREMRRELGYMCSHVAFYLLQLLSREEPRWDLPFLAFLVEVLECLDLKECAGSVLEVMGRHLQRGCRQRRRLALRGLVWLSKDPSMARWICSLDQNLLELLGDADGEVVGMSLSVLTNAFQKKDKIGKTTARLLAERLPWLFGNDNGHVQLLSIQLFQKLLGLVGDEGKKVLKRIVRQSLLPLFLHCHDGNRRVAKASRETLHAAAGFLNRSDLQQVLDTEKLVKFAECLLVQDESRAAKYLRWALPYLESPREPLRQAAIRIIGYKKNTLS</sequence>
<dbReference type="InterPro" id="IPR011989">
    <property type="entry name" value="ARM-like"/>
</dbReference>
<evidence type="ECO:0008006" key="7">
    <source>
        <dbReference type="Google" id="ProtNLM"/>
    </source>
</evidence>
<dbReference type="PANTHER" id="PTHR23120:SF42">
    <property type="entry name" value="MAESTRO HEAT-LIKE REPEAT FAMILY MEMBER 3"/>
    <property type="match status" value="1"/>
</dbReference>